<evidence type="ECO:0000256" key="9">
    <source>
        <dbReference type="SAM" id="SignalP"/>
    </source>
</evidence>
<dbReference type="Proteomes" id="UP000275267">
    <property type="component" value="Unassembled WGS sequence"/>
</dbReference>
<dbReference type="PANTHER" id="PTHR48059">
    <property type="entry name" value="POLYGALACTURONASE INHIBITOR 1"/>
    <property type="match status" value="1"/>
</dbReference>
<evidence type="ECO:0000256" key="8">
    <source>
        <dbReference type="ARBA" id="ARBA00023136"/>
    </source>
</evidence>
<comment type="subcellular location">
    <subcellularLocation>
        <location evidence="2">Cell envelope</location>
    </subcellularLocation>
    <subcellularLocation>
        <location evidence="1">Membrane</location>
        <topology evidence="1">Single-pass membrane protein</topology>
    </subcellularLocation>
</comment>
<feature type="domain" description="Leucine-rich repeat-containing N-terminal plant-type" evidence="10">
    <location>
        <begin position="25"/>
        <end position="65"/>
    </location>
</feature>
<keyword evidence="3" id="KW-0433">Leucine-rich repeat</keyword>
<feature type="signal peptide" evidence="9">
    <location>
        <begin position="1"/>
        <end position="25"/>
    </location>
</feature>
<evidence type="ECO:0000256" key="3">
    <source>
        <dbReference type="ARBA" id="ARBA00022614"/>
    </source>
</evidence>
<evidence type="ECO:0000259" key="11">
    <source>
        <dbReference type="Pfam" id="PF23598"/>
    </source>
</evidence>
<proteinExistence type="predicted"/>
<dbReference type="Pfam" id="PF08263">
    <property type="entry name" value="LRRNT_2"/>
    <property type="match status" value="1"/>
</dbReference>
<name>A0A3L6SU46_PANMI</name>
<keyword evidence="13" id="KW-1185">Reference proteome</keyword>
<evidence type="ECO:0000259" key="10">
    <source>
        <dbReference type="Pfam" id="PF08263"/>
    </source>
</evidence>
<keyword evidence="7" id="KW-1133">Transmembrane helix</keyword>
<keyword evidence="5 9" id="KW-0732">Signal</keyword>
<comment type="caution">
    <text evidence="12">The sequence shown here is derived from an EMBL/GenBank/DDBJ whole genome shotgun (WGS) entry which is preliminary data.</text>
</comment>
<sequence length="346" mass="37016">MAMRSACLLLLTASMFFSTLPDADADDEAALLAFKAAAVGGNSDALASWNGSTDGGYCSWEGVRCRGRHRRVVALSLPSHGLTGILSPAVGNLSSLRILNLIDNRFSGNIPASLGHLGHLRYLNLSQNAFSGPLPANLSSCTSLMVMDLRINNLNGNVPPKLGDKLRSLNYLVLRRNNITGGIPASLINLTSSAILDLSENQLKGTIPTNLGILKNFQFLDLAFNNLSGHLPISLYNLSSMETMQPSASAVSLSKMPLMEEFVMDMDLEPWRRCNPRPPSSSRESLSVVAALVASSAGKPEARALRETAGPLQVPPWASLPPVCMQYWASNDDKFASPAAPNTIGR</sequence>
<dbReference type="AlphaFoldDB" id="A0A3L6SU46"/>
<dbReference type="Gene3D" id="3.80.10.10">
    <property type="entry name" value="Ribonuclease Inhibitor"/>
    <property type="match status" value="2"/>
</dbReference>
<dbReference type="InterPro" id="IPR013210">
    <property type="entry name" value="LRR_N_plant-typ"/>
</dbReference>
<evidence type="ECO:0000313" key="13">
    <source>
        <dbReference type="Proteomes" id="UP000275267"/>
    </source>
</evidence>
<accession>A0A3L6SU46</accession>
<dbReference type="Pfam" id="PF23598">
    <property type="entry name" value="LRR_14"/>
    <property type="match status" value="1"/>
</dbReference>
<evidence type="ECO:0000256" key="7">
    <source>
        <dbReference type="ARBA" id="ARBA00022989"/>
    </source>
</evidence>
<evidence type="ECO:0000256" key="4">
    <source>
        <dbReference type="ARBA" id="ARBA00022692"/>
    </source>
</evidence>
<dbReference type="FunFam" id="3.80.10.10:FF:000383">
    <property type="entry name" value="Leucine-rich repeat receptor protein kinase EMS1"/>
    <property type="match status" value="1"/>
</dbReference>
<dbReference type="OrthoDB" id="688974at2759"/>
<keyword evidence="6" id="KW-0677">Repeat</keyword>
<evidence type="ECO:0000256" key="5">
    <source>
        <dbReference type="ARBA" id="ARBA00022729"/>
    </source>
</evidence>
<evidence type="ECO:0000256" key="6">
    <source>
        <dbReference type="ARBA" id="ARBA00022737"/>
    </source>
</evidence>
<feature type="domain" description="Disease resistance R13L4/SHOC-2-like LRR" evidence="11">
    <location>
        <begin position="87"/>
        <end position="250"/>
    </location>
</feature>
<dbReference type="SUPFAM" id="SSF52058">
    <property type="entry name" value="L domain-like"/>
    <property type="match status" value="1"/>
</dbReference>
<reference evidence="13" key="1">
    <citation type="journal article" date="2019" name="Nat. Commun.">
        <title>The genome of broomcorn millet.</title>
        <authorList>
            <person name="Zou C."/>
            <person name="Miki D."/>
            <person name="Li D."/>
            <person name="Tang Q."/>
            <person name="Xiao L."/>
            <person name="Rajput S."/>
            <person name="Deng P."/>
            <person name="Jia W."/>
            <person name="Huang R."/>
            <person name="Zhang M."/>
            <person name="Sun Y."/>
            <person name="Hu J."/>
            <person name="Fu X."/>
            <person name="Schnable P.S."/>
            <person name="Li F."/>
            <person name="Zhang H."/>
            <person name="Feng B."/>
            <person name="Zhu X."/>
            <person name="Liu R."/>
            <person name="Schnable J.C."/>
            <person name="Zhu J.-K."/>
            <person name="Zhang H."/>
        </authorList>
    </citation>
    <scope>NUCLEOTIDE SEQUENCE [LARGE SCALE GENOMIC DNA]</scope>
</reference>
<organism evidence="12 13">
    <name type="scientific">Panicum miliaceum</name>
    <name type="common">Proso millet</name>
    <name type="synonym">Broomcorn millet</name>
    <dbReference type="NCBI Taxonomy" id="4540"/>
    <lineage>
        <taxon>Eukaryota</taxon>
        <taxon>Viridiplantae</taxon>
        <taxon>Streptophyta</taxon>
        <taxon>Embryophyta</taxon>
        <taxon>Tracheophyta</taxon>
        <taxon>Spermatophyta</taxon>
        <taxon>Magnoliopsida</taxon>
        <taxon>Liliopsida</taxon>
        <taxon>Poales</taxon>
        <taxon>Poaceae</taxon>
        <taxon>PACMAD clade</taxon>
        <taxon>Panicoideae</taxon>
        <taxon>Panicodae</taxon>
        <taxon>Paniceae</taxon>
        <taxon>Panicinae</taxon>
        <taxon>Panicum</taxon>
        <taxon>Panicum sect. Panicum</taxon>
    </lineage>
</organism>
<dbReference type="EMBL" id="PQIB02000004">
    <property type="protein sequence ID" value="RLN25600.1"/>
    <property type="molecule type" value="Genomic_DNA"/>
</dbReference>
<evidence type="ECO:0000256" key="1">
    <source>
        <dbReference type="ARBA" id="ARBA00004167"/>
    </source>
</evidence>
<protein>
    <submittedName>
        <fullName evidence="12">LRR receptor-like serine/threonine-protein kinase</fullName>
    </submittedName>
</protein>
<gene>
    <name evidence="12" type="ORF">C2845_PM07G01380</name>
</gene>
<dbReference type="GO" id="GO:0016020">
    <property type="term" value="C:membrane"/>
    <property type="evidence" value="ECO:0007669"/>
    <property type="project" value="UniProtKB-SubCell"/>
</dbReference>
<evidence type="ECO:0000313" key="12">
    <source>
        <dbReference type="EMBL" id="RLN25600.1"/>
    </source>
</evidence>
<keyword evidence="4" id="KW-0812">Transmembrane</keyword>
<dbReference type="InterPro" id="IPR051848">
    <property type="entry name" value="PGIP"/>
</dbReference>
<dbReference type="STRING" id="4540.A0A3L6SU46"/>
<dbReference type="PANTHER" id="PTHR48059:SF30">
    <property type="entry name" value="OS06G0587000 PROTEIN"/>
    <property type="match status" value="1"/>
</dbReference>
<keyword evidence="8" id="KW-0472">Membrane</keyword>
<feature type="chain" id="PRO_5018047254" evidence="9">
    <location>
        <begin position="26"/>
        <end position="346"/>
    </location>
</feature>
<dbReference type="FunFam" id="3.80.10.10:FF:000129">
    <property type="entry name" value="Leucine-rich repeat receptor-like kinase"/>
    <property type="match status" value="1"/>
</dbReference>
<dbReference type="InterPro" id="IPR055414">
    <property type="entry name" value="LRR_R13L4/SHOC2-like"/>
</dbReference>
<dbReference type="GO" id="GO:0016301">
    <property type="term" value="F:kinase activity"/>
    <property type="evidence" value="ECO:0007669"/>
    <property type="project" value="UniProtKB-KW"/>
</dbReference>
<evidence type="ECO:0000256" key="2">
    <source>
        <dbReference type="ARBA" id="ARBA00004196"/>
    </source>
</evidence>
<dbReference type="InterPro" id="IPR032675">
    <property type="entry name" value="LRR_dom_sf"/>
</dbReference>